<dbReference type="KEGG" id="enn:FRE64_16935"/>
<dbReference type="AlphaFoldDB" id="A0A5B8NRK4"/>
<feature type="domain" description="Cadherin" evidence="5">
    <location>
        <begin position="9"/>
        <end position="103"/>
    </location>
</feature>
<keyword evidence="7" id="KW-1185">Reference proteome</keyword>
<geneLocation type="plasmid" evidence="7">
    <name>peu2</name>
</geneLocation>
<dbReference type="InterPro" id="IPR002126">
    <property type="entry name" value="Cadherin-like_dom"/>
</dbReference>
<evidence type="ECO:0000256" key="4">
    <source>
        <dbReference type="ARBA" id="ARBA00023136"/>
    </source>
</evidence>
<dbReference type="InterPro" id="IPR039808">
    <property type="entry name" value="Cadherin"/>
</dbReference>
<evidence type="ECO:0000256" key="3">
    <source>
        <dbReference type="ARBA" id="ARBA00022837"/>
    </source>
</evidence>
<dbReference type="Pfam" id="PF00028">
    <property type="entry name" value="Cadherin"/>
    <property type="match status" value="1"/>
</dbReference>
<dbReference type="OrthoDB" id="9805100at2"/>
<keyword evidence="4" id="KW-0472">Membrane</keyword>
<dbReference type="PANTHER" id="PTHR24027">
    <property type="entry name" value="CADHERIN-23"/>
    <property type="match status" value="1"/>
</dbReference>
<dbReference type="GO" id="GO:0016477">
    <property type="term" value="P:cell migration"/>
    <property type="evidence" value="ECO:0007669"/>
    <property type="project" value="TreeGrafter"/>
</dbReference>
<dbReference type="Proteomes" id="UP000318453">
    <property type="component" value="Plasmid pEu2"/>
</dbReference>
<dbReference type="GO" id="GO:0045296">
    <property type="term" value="F:cadherin binding"/>
    <property type="evidence" value="ECO:0007669"/>
    <property type="project" value="TreeGrafter"/>
</dbReference>
<keyword evidence="2" id="KW-0677">Repeat</keyword>
<dbReference type="Gene3D" id="2.60.40.60">
    <property type="entry name" value="Cadherins"/>
    <property type="match status" value="1"/>
</dbReference>
<evidence type="ECO:0000256" key="1">
    <source>
        <dbReference type="ARBA" id="ARBA00004370"/>
    </source>
</evidence>
<name>A0A5B8NRK4_9CHRO</name>
<dbReference type="EMBL" id="CP042328">
    <property type="protein sequence ID" value="QDZ41658.1"/>
    <property type="molecule type" value="Genomic_DNA"/>
</dbReference>
<dbReference type="GO" id="GO:0016342">
    <property type="term" value="C:catenin complex"/>
    <property type="evidence" value="ECO:0007669"/>
    <property type="project" value="TreeGrafter"/>
</dbReference>
<dbReference type="PANTHER" id="PTHR24027:SF438">
    <property type="entry name" value="CADHERIN 23"/>
    <property type="match status" value="1"/>
</dbReference>
<keyword evidence="6" id="KW-0614">Plasmid</keyword>
<dbReference type="GO" id="GO:0007156">
    <property type="term" value="P:homophilic cell adhesion via plasma membrane adhesion molecules"/>
    <property type="evidence" value="ECO:0007669"/>
    <property type="project" value="InterPro"/>
</dbReference>
<protein>
    <submittedName>
        <fullName evidence="6">Cadherin repeat domain-containing protein</fullName>
    </submittedName>
</protein>
<proteinExistence type="predicted"/>
<gene>
    <name evidence="6" type="ORF">FRE64_16935</name>
</gene>
<evidence type="ECO:0000259" key="5">
    <source>
        <dbReference type="PROSITE" id="PS50268"/>
    </source>
</evidence>
<dbReference type="RefSeq" id="WP_146297598.1">
    <property type="nucleotide sequence ID" value="NZ_CP042328.1"/>
</dbReference>
<sequence>MGNEPPEITPEEDAFSILETVTDGTEVFTVEATDPDGDNEAITYSFTEDYPFAIDDGVVTVADSEELEADDSFELEVEATDELGASSTETFTVEIDPNLPPNSMKMNIALLLLN</sequence>
<accession>A0A5B8NRK4</accession>
<dbReference type="InterPro" id="IPR015919">
    <property type="entry name" value="Cadherin-like_sf"/>
</dbReference>
<reference evidence="6" key="1">
    <citation type="submission" date="2019-08" db="EMBL/GenBank/DDBJ databases">
        <title>Carotenoids and Carotenoid Binding Proteins in the Halophilic Cyanobacterium Euhalothece sp. ZM00.</title>
        <authorList>
            <person name="Cho S.M."/>
            <person name="Song J.Y."/>
            <person name="Park Y.-I."/>
        </authorList>
    </citation>
    <scope>NUCLEOTIDE SEQUENCE [LARGE SCALE GENOMIC DNA]</scope>
    <source>
        <strain evidence="6">Z-M001</strain>
        <plasmid evidence="6">pEu2</plasmid>
    </source>
</reference>
<evidence type="ECO:0000313" key="7">
    <source>
        <dbReference type="Proteomes" id="UP000318453"/>
    </source>
</evidence>
<dbReference type="PRINTS" id="PR00205">
    <property type="entry name" value="CADHERIN"/>
</dbReference>
<organism evidence="6 7">
    <name type="scientific">Euhalothece natronophila Z-M001</name>
    <dbReference type="NCBI Taxonomy" id="522448"/>
    <lineage>
        <taxon>Bacteria</taxon>
        <taxon>Bacillati</taxon>
        <taxon>Cyanobacteriota</taxon>
        <taxon>Cyanophyceae</taxon>
        <taxon>Oscillatoriophycideae</taxon>
        <taxon>Chroococcales</taxon>
        <taxon>Halothecacae</taxon>
        <taxon>Halothece cluster</taxon>
        <taxon>Euhalothece</taxon>
    </lineage>
</organism>
<dbReference type="GO" id="GO:0008013">
    <property type="term" value="F:beta-catenin binding"/>
    <property type="evidence" value="ECO:0007669"/>
    <property type="project" value="TreeGrafter"/>
</dbReference>
<dbReference type="GO" id="GO:0005509">
    <property type="term" value="F:calcium ion binding"/>
    <property type="evidence" value="ECO:0007669"/>
    <property type="project" value="InterPro"/>
</dbReference>
<keyword evidence="3" id="KW-0106">Calcium</keyword>
<dbReference type="SMART" id="SM00112">
    <property type="entry name" value="CA"/>
    <property type="match status" value="1"/>
</dbReference>
<dbReference type="SUPFAM" id="SSF49313">
    <property type="entry name" value="Cadherin-like"/>
    <property type="match status" value="1"/>
</dbReference>
<comment type="subcellular location">
    <subcellularLocation>
        <location evidence="1">Membrane</location>
    </subcellularLocation>
</comment>
<evidence type="ECO:0000313" key="6">
    <source>
        <dbReference type="EMBL" id="QDZ41658.1"/>
    </source>
</evidence>
<evidence type="ECO:0000256" key="2">
    <source>
        <dbReference type="ARBA" id="ARBA00022737"/>
    </source>
</evidence>
<dbReference type="PROSITE" id="PS50268">
    <property type="entry name" value="CADHERIN_2"/>
    <property type="match status" value="1"/>
</dbReference>